<dbReference type="Proteomes" id="UP000635853">
    <property type="component" value="Unassembled WGS sequence"/>
</dbReference>
<protein>
    <submittedName>
        <fullName evidence="7">TetR family transcriptional regulator</fullName>
    </submittedName>
    <submittedName>
        <fullName evidence="6">TetR/AcrR family transcriptional regulator</fullName>
    </submittedName>
</protein>
<dbReference type="EMBL" id="JAESIL010000076">
    <property type="protein sequence ID" value="MBL3579616.1"/>
    <property type="molecule type" value="Genomic_DNA"/>
</dbReference>
<dbReference type="Gene3D" id="1.10.357.10">
    <property type="entry name" value="Tetracycline Repressor, domain 2"/>
    <property type="match status" value="1"/>
</dbReference>
<sequence>MAQPSELFAASGFRVRVVDALIVLLRERGTARFTLGEVAEAAGVPESRVRAAFPDRDALVSELRRVCYDRLAARLTARYFDPDGHPPTRLREGGRAHLEFARTNPALYRLLYCDPGDGGIAHIIDVIVPPDSLEALTEGVRRCRAYRGRSTGKARELAFLLWTTIHGVAVLALDADGPNRSGGKWDQAAQTLDLLIDLICASGDD</sequence>
<accession>A0A4V3GSZ8</accession>
<dbReference type="EMBL" id="SOEB01000021">
    <property type="protein sequence ID" value="TDX24833.1"/>
    <property type="molecule type" value="Genomic_DNA"/>
</dbReference>
<name>A0A4V3GSZ8_9RHOB</name>
<reference evidence="7 8" key="1">
    <citation type="submission" date="2019-03" db="EMBL/GenBank/DDBJ databases">
        <title>Genomic Encyclopedia of Type Strains, Phase IV (KMG-IV): sequencing the most valuable type-strain genomes for metagenomic binning, comparative biology and taxonomic classification.</title>
        <authorList>
            <person name="Goeker M."/>
        </authorList>
    </citation>
    <scope>NUCLEOTIDE SEQUENCE [LARGE SCALE GENOMIC DNA]</scope>
    <source>
        <strain evidence="7 8">JA181</strain>
    </source>
</reference>
<dbReference type="RefSeq" id="WP_075784488.1">
    <property type="nucleotide sequence ID" value="NZ_JAESIL010000076.1"/>
</dbReference>
<evidence type="ECO:0000256" key="3">
    <source>
        <dbReference type="ARBA" id="ARBA00023163"/>
    </source>
</evidence>
<dbReference type="GO" id="GO:0003677">
    <property type="term" value="F:DNA binding"/>
    <property type="evidence" value="ECO:0007669"/>
    <property type="project" value="UniProtKB-UniRule"/>
</dbReference>
<keyword evidence="9" id="KW-1185">Reference proteome</keyword>
<feature type="domain" description="HTH tetR-type" evidence="5">
    <location>
        <begin position="11"/>
        <end position="71"/>
    </location>
</feature>
<organism evidence="7 8">
    <name type="scientific">Rhodovulum visakhapatnamense</name>
    <dbReference type="NCBI Taxonomy" id="364297"/>
    <lineage>
        <taxon>Bacteria</taxon>
        <taxon>Pseudomonadati</taxon>
        <taxon>Pseudomonadota</taxon>
        <taxon>Alphaproteobacteria</taxon>
        <taxon>Rhodobacterales</taxon>
        <taxon>Paracoccaceae</taxon>
        <taxon>Rhodovulum</taxon>
    </lineage>
</organism>
<reference evidence="6" key="3">
    <citation type="submission" date="2021-01" db="EMBL/GenBank/DDBJ databases">
        <authorList>
            <person name="Guzman M.S."/>
        </authorList>
    </citation>
    <scope>NUCLEOTIDE SEQUENCE</scope>
    <source>
        <strain evidence="6">AB19</strain>
    </source>
</reference>
<dbReference type="Pfam" id="PF00440">
    <property type="entry name" value="TetR_N"/>
    <property type="match status" value="1"/>
</dbReference>
<evidence type="ECO:0000256" key="2">
    <source>
        <dbReference type="ARBA" id="ARBA00023125"/>
    </source>
</evidence>
<dbReference type="InterPro" id="IPR036271">
    <property type="entry name" value="Tet_transcr_reg_TetR-rel_C_sf"/>
</dbReference>
<evidence type="ECO:0000313" key="8">
    <source>
        <dbReference type="Proteomes" id="UP000295484"/>
    </source>
</evidence>
<feature type="DNA-binding region" description="H-T-H motif" evidence="4">
    <location>
        <begin position="34"/>
        <end position="53"/>
    </location>
</feature>
<dbReference type="InterPro" id="IPR025996">
    <property type="entry name" value="MT1864/Rv1816-like_C"/>
</dbReference>
<dbReference type="InterPro" id="IPR009057">
    <property type="entry name" value="Homeodomain-like_sf"/>
</dbReference>
<evidence type="ECO:0000259" key="5">
    <source>
        <dbReference type="PROSITE" id="PS50977"/>
    </source>
</evidence>
<keyword evidence="1" id="KW-0805">Transcription regulation</keyword>
<proteinExistence type="predicted"/>
<comment type="caution">
    <text evidence="7">The sequence shown here is derived from an EMBL/GenBank/DDBJ whole genome shotgun (WGS) entry which is preliminary data.</text>
</comment>
<evidence type="ECO:0000256" key="4">
    <source>
        <dbReference type="PROSITE-ProRule" id="PRU00335"/>
    </source>
</evidence>
<dbReference type="AlphaFoldDB" id="A0A4V3GSZ8"/>
<evidence type="ECO:0000313" key="9">
    <source>
        <dbReference type="Proteomes" id="UP000635853"/>
    </source>
</evidence>
<evidence type="ECO:0000256" key="1">
    <source>
        <dbReference type="ARBA" id="ARBA00023015"/>
    </source>
</evidence>
<dbReference type="SUPFAM" id="SSF48498">
    <property type="entry name" value="Tetracyclin repressor-like, C-terminal domain"/>
    <property type="match status" value="1"/>
</dbReference>
<evidence type="ECO:0000313" key="6">
    <source>
        <dbReference type="EMBL" id="MBL3579616.1"/>
    </source>
</evidence>
<dbReference type="InterPro" id="IPR001647">
    <property type="entry name" value="HTH_TetR"/>
</dbReference>
<dbReference type="PROSITE" id="PS50977">
    <property type="entry name" value="HTH_TETR_2"/>
    <property type="match status" value="1"/>
</dbReference>
<gene>
    <name evidence="7" type="ORF">EV657_1218</name>
    <name evidence="6" type="ORF">JMJ92_15845</name>
</gene>
<keyword evidence="2 4" id="KW-0238">DNA-binding</keyword>
<dbReference type="Proteomes" id="UP000295484">
    <property type="component" value="Unassembled WGS sequence"/>
</dbReference>
<reference evidence="9" key="2">
    <citation type="submission" date="2021-01" db="EMBL/GenBank/DDBJ databases">
        <title>Draft genomes of Rhodovulum sulfidophilum.</title>
        <authorList>
            <person name="Guzman M.S."/>
        </authorList>
    </citation>
    <scope>NUCLEOTIDE SEQUENCE [LARGE SCALE GENOMIC DNA]</scope>
    <source>
        <strain evidence="9">AB19</strain>
    </source>
</reference>
<evidence type="ECO:0000313" key="7">
    <source>
        <dbReference type="EMBL" id="TDX24833.1"/>
    </source>
</evidence>
<keyword evidence="3" id="KW-0804">Transcription</keyword>
<dbReference type="Pfam" id="PF13305">
    <property type="entry name" value="TetR_C_33"/>
    <property type="match status" value="1"/>
</dbReference>
<dbReference type="SUPFAM" id="SSF46689">
    <property type="entry name" value="Homeodomain-like"/>
    <property type="match status" value="1"/>
</dbReference>